<reference evidence="1" key="1">
    <citation type="journal article" date="2015" name="Nature">
        <title>Complex archaea that bridge the gap between prokaryotes and eukaryotes.</title>
        <authorList>
            <person name="Spang A."/>
            <person name="Saw J.H."/>
            <person name="Jorgensen S.L."/>
            <person name="Zaremba-Niedzwiedzka K."/>
            <person name="Martijn J."/>
            <person name="Lind A.E."/>
            <person name="van Eijk R."/>
            <person name="Schleper C."/>
            <person name="Guy L."/>
            <person name="Ettema T.J."/>
        </authorList>
    </citation>
    <scope>NUCLEOTIDE SEQUENCE</scope>
</reference>
<dbReference type="Pfam" id="PF06810">
    <property type="entry name" value="Phage_scaffold"/>
    <property type="match status" value="1"/>
</dbReference>
<evidence type="ECO:0000313" key="1">
    <source>
        <dbReference type="EMBL" id="KKK68006.1"/>
    </source>
</evidence>
<name>A0A0F9A767_9ZZZZ</name>
<proteinExistence type="predicted"/>
<sequence length="225" mass="24880">MDDIKKLLGDEIFESVKAKLNGEILTLVPKGQKVFLHKENETPVINNNGEWFPKQKFNDVNEALKAEKLLTANTIKELETLKKSAGSNVELQTTIDKMKETAEKSKTDNDLRFSNLTKTGLVKEALVDLGATRPNAGLLLNEIQLSKVVVGDDGKISNAEDLFKTVLTDHKSLFGKPILKGKDPIIPAGAPEGYITKDKFLAMTPQERTANIAKVNESSPHWDKK</sequence>
<dbReference type="AlphaFoldDB" id="A0A0F9A767"/>
<dbReference type="GO" id="GO:0019069">
    <property type="term" value="P:viral capsid assembly"/>
    <property type="evidence" value="ECO:0007669"/>
    <property type="project" value="InterPro"/>
</dbReference>
<accession>A0A0F9A767</accession>
<organism evidence="1">
    <name type="scientific">marine sediment metagenome</name>
    <dbReference type="NCBI Taxonomy" id="412755"/>
    <lineage>
        <taxon>unclassified sequences</taxon>
        <taxon>metagenomes</taxon>
        <taxon>ecological metagenomes</taxon>
    </lineage>
</organism>
<dbReference type="InterPro" id="IPR009636">
    <property type="entry name" value="SCAF"/>
</dbReference>
<protein>
    <recommendedName>
        <fullName evidence="2">Phage minor structural protein GP20</fullName>
    </recommendedName>
</protein>
<comment type="caution">
    <text evidence="1">The sequence shown here is derived from an EMBL/GenBank/DDBJ whole genome shotgun (WGS) entry which is preliminary data.</text>
</comment>
<evidence type="ECO:0008006" key="2">
    <source>
        <dbReference type="Google" id="ProtNLM"/>
    </source>
</evidence>
<dbReference type="EMBL" id="LAZR01059333">
    <property type="protein sequence ID" value="KKK68006.1"/>
    <property type="molecule type" value="Genomic_DNA"/>
</dbReference>
<gene>
    <name evidence="1" type="ORF">LCGC14_2948380</name>
</gene>